<dbReference type="Gene3D" id="3.40.470.10">
    <property type="entry name" value="Uracil-DNA glycosylase-like domain"/>
    <property type="match status" value="1"/>
</dbReference>
<keyword evidence="2" id="KW-1185">Reference proteome</keyword>
<dbReference type="PANTHER" id="PTHR11264">
    <property type="entry name" value="URACIL-DNA GLYCOSYLASE"/>
    <property type="match status" value="1"/>
</dbReference>
<reference evidence="1 2" key="1">
    <citation type="submission" date="2018-12" db="EMBL/GenBank/DDBJ databases">
        <title>Mesorhizobium carbonis sp. nov., isolated from coal mine water.</title>
        <authorList>
            <person name="Xin W."/>
            <person name="Xu Z."/>
            <person name="Xiang F."/>
            <person name="Zhang J."/>
            <person name="Xi L."/>
            <person name="Liu J."/>
        </authorList>
    </citation>
    <scope>NUCLEOTIDE SEQUENCE [LARGE SCALE GENOMIC DNA]</scope>
    <source>
        <strain evidence="1 2">B2.3</strain>
    </source>
</reference>
<dbReference type="InterPro" id="IPR036895">
    <property type="entry name" value="Uracil-DNA_glycosylase-like_sf"/>
</dbReference>
<proteinExistence type="predicted"/>
<dbReference type="GO" id="GO:0097510">
    <property type="term" value="P:base-excision repair, AP site formation via deaminated base removal"/>
    <property type="evidence" value="ECO:0007669"/>
    <property type="project" value="TreeGrafter"/>
</dbReference>
<name>A0A3S0A322_9HYPH</name>
<dbReference type="InterPro" id="IPR002043">
    <property type="entry name" value="UDG_fam1"/>
</dbReference>
<dbReference type="GO" id="GO:0004844">
    <property type="term" value="F:uracil DNA N-glycosylase activity"/>
    <property type="evidence" value="ECO:0007669"/>
    <property type="project" value="InterPro"/>
</dbReference>
<evidence type="ECO:0000313" key="2">
    <source>
        <dbReference type="Proteomes" id="UP000278398"/>
    </source>
</evidence>
<evidence type="ECO:0000313" key="1">
    <source>
        <dbReference type="EMBL" id="RST87729.1"/>
    </source>
</evidence>
<dbReference type="EMBL" id="RWKW01000012">
    <property type="protein sequence ID" value="RST87729.1"/>
    <property type="molecule type" value="Genomic_DNA"/>
</dbReference>
<accession>A0A3S0A322</accession>
<dbReference type="AlphaFoldDB" id="A0A3S0A322"/>
<protein>
    <submittedName>
        <fullName evidence="1">Uracil-DNA glycosylase</fullName>
    </submittedName>
</protein>
<dbReference type="PANTHER" id="PTHR11264:SF0">
    <property type="entry name" value="URACIL-DNA GLYCOSYLASE"/>
    <property type="match status" value="1"/>
</dbReference>
<dbReference type="Proteomes" id="UP000278398">
    <property type="component" value="Unassembled WGS sequence"/>
</dbReference>
<gene>
    <name evidence="1" type="ORF">EJC49_04030</name>
</gene>
<organism evidence="1 2">
    <name type="scientific">Aquibium carbonis</name>
    <dbReference type="NCBI Taxonomy" id="2495581"/>
    <lineage>
        <taxon>Bacteria</taxon>
        <taxon>Pseudomonadati</taxon>
        <taxon>Pseudomonadota</taxon>
        <taxon>Alphaproteobacteria</taxon>
        <taxon>Hyphomicrobiales</taxon>
        <taxon>Phyllobacteriaceae</taxon>
        <taxon>Aquibium</taxon>
    </lineage>
</organism>
<sequence>MRETLEGWQDDLPAAWLPVLGDVELGFEDCDPALEFEAWEPIFPARRGRIFPGAPAGAHALRAFDVIEPDAVRCVLLGQDPYPEPGFATGRAFEAGNVAAWCELDKMFSRSVRAFTQQICAARTGRPELAASFEAWPTLLDEIEAGRIGIEAPGAIADRWVGEGVLLLNSSLTLSRFQVAVDPHQSRGHLPVWRPLIQAVLRHLAASGRPIVYLGFGDAAADNLRLAGLDTPIAPQATLQRPHPAFADALFSLENPFVACNRHLAAAGVKHIDW</sequence>
<comment type="caution">
    <text evidence="1">The sequence shown here is derived from an EMBL/GenBank/DDBJ whole genome shotgun (WGS) entry which is preliminary data.</text>
</comment>
<dbReference type="SUPFAM" id="SSF52141">
    <property type="entry name" value="Uracil-DNA glycosylase-like"/>
    <property type="match status" value="1"/>
</dbReference>
<dbReference type="OrthoDB" id="9804372at2"/>